<protein>
    <recommendedName>
        <fullName evidence="1">DUF559 domain-containing protein</fullName>
    </recommendedName>
</protein>
<dbReference type="Pfam" id="PF04480">
    <property type="entry name" value="DUF559"/>
    <property type="match status" value="1"/>
</dbReference>
<organism evidence="2 3">
    <name type="scientific">Roseivirga echinicomitans</name>
    <dbReference type="NCBI Taxonomy" id="296218"/>
    <lineage>
        <taxon>Bacteria</taxon>
        <taxon>Pseudomonadati</taxon>
        <taxon>Bacteroidota</taxon>
        <taxon>Cytophagia</taxon>
        <taxon>Cytophagales</taxon>
        <taxon>Roseivirgaceae</taxon>
        <taxon>Roseivirga</taxon>
    </lineage>
</organism>
<feature type="domain" description="DUF559" evidence="1">
    <location>
        <begin position="9"/>
        <end position="116"/>
    </location>
</feature>
<dbReference type="AlphaFoldDB" id="A0A150X1W7"/>
<evidence type="ECO:0000313" key="3">
    <source>
        <dbReference type="Proteomes" id="UP000075615"/>
    </source>
</evidence>
<dbReference type="EMBL" id="LRDB01000050">
    <property type="protein sequence ID" value="KYG72713.1"/>
    <property type="molecule type" value="Genomic_DNA"/>
</dbReference>
<dbReference type="Gene3D" id="3.40.960.10">
    <property type="entry name" value="VSR Endonuclease"/>
    <property type="match status" value="1"/>
</dbReference>
<accession>A0A150X1W7</accession>
<dbReference type="InterPro" id="IPR047216">
    <property type="entry name" value="Endonuclease_DUF559_bact"/>
</dbReference>
<gene>
    <name evidence="2" type="ORF">AWN68_08375</name>
</gene>
<dbReference type="STRING" id="296218.AWN68_08375"/>
<name>A0A150X1W7_9BACT</name>
<dbReference type="OrthoDB" id="9798754at2"/>
<dbReference type="Proteomes" id="UP000075615">
    <property type="component" value="Unassembled WGS sequence"/>
</dbReference>
<keyword evidence="3" id="KW-1185">Reference proteome</keyword>
<dbReference type="InterPro" id="IPR007569">
    <property type="entry name" value="DUF559"/>
</dbReference>
<evidence type="ECO:0000313" key="2">
    <source>
        <dbReference type="EMBL" id="KYG72713.1"/>
    </source>
</evidence>
<evidence type="ECO:0000259" key="1">
    <source>
        <dbReference type="Pfam" id="PF04480"/>
    </source>
</evidence>
<dbReference type="RefSeq" id="WP_068417131.1">
    <property type="nucleotide sequence ID" value="NZ_LRDB01000050.1"/>
</dbReference>
<reference evidence="2 3" key="1">
    <citation type="submission" date="2016-01" db="EMBL/GenBank/DDBJ databases">
        <title>Genome sequencing of Roseivirga echinicomitans KMM 6058.</title>
        <authorList>
            <person name="Selvaratnam C."/>
            <person name="Thevarajoo S."/>
            <person name="Goh K.M."/>
            <person name="Ee R."/>
            <person name="Chan K.-G."/>
            <person name="Chong C.S."/>
        </authorList>
    </citation>
    <scope>NUCLEOTIDE SEQUENCE [LARGE SCALE GENOMIC DNA]</scope>
    <source>
        <strain evidence="2 3">KMM 6058</strain>
    </source>
</reference>
<dbReference type="CDD" id="cd01038">
    <property type="entry name" value="Endonuclease_DUF559"/>
    <property type="match status" value="1"/>
</dbReference>
<dbReference type="PANTHER" id="PTHR38590">
    <property type="entry name" value="BLL0828 PROTEIN"/>
    <property type="match status" value="1"/>
</dbReference>
<comment type="caution">
    <text evidence="2">The sequence shown here is derived from an EMBL/GenBank/DDBJ whole genome shotgun (WGS) entry which is preliminary data.</text>
</comment>
<dbReference type="InterPro" id="IPR011335">
    <property type="entry name" value="Restrct_endonuc-II-like"/>
</dbReference>
<dbReference type="PANTHER" id="PTHR38590:SF1">
    <property type="entry name" value="BLL0828 PROTEIN"/>
    <property type="match status" value="1"/>
</dbReference>
<sequence length="126" mass="14983">MTKSYYNKKLKPLARELRKHGTPGEAILWAHVLRAKRFYGLQFNRQFAIENYIVDFICRKERLIIELDGRSHDDKQEQDRTRDLRLNELGYKVVRIAEVGVKYDLKNVIRTIEAHLSEETLNKPIE</sequence>
<proteinExistence type="predicted"/>
<dbReference type="SUPFAM" id="SSF52980">
    <property type="entry name" value="Restriction endonuclease-like"/>
    <property type="match status" value="1"/>
</dbReference>